<dbReference type="GeneID" id="93586100"/>
<dbReference type="PANTHER" id="PTHR22847:SF637">
    <property type="entry name" value="WD REPEAT DOMAIN 5B"/>
    <property type="match status" value="1"/>
</dbReference>
<dbReference type="SUPFAM" id="SSF52540">
    <property type="entry name" value="P-loop containing nucleoside triphosphate hydrolases"/>
    <property type="match status" value="1"/>
</dbReference>
<dbReference type="Pfam" id="PF00400">
    <property type="entry name" value="WD40"/>
    <property type="match status" value="10"/>
</dbReference>
<feature type="repeat" description="WD" evidence="6">
    <location>
        <begin position="1290"/>
        <end position="1331"/>
    </location>
</feature>
<comment type="caution">
    <text evidence="8">The sequence shown here is derived from an EMBL/GenBank/DDBJ whole genome shotgun (WGS) entry which is preliminary data.</text>
</comment>
<dbReference type="OrthoDB" id="674604at2759"/>
<feature type="domain" description="Nephrocystin 3-like N-terminal" evidence="7">
    <location>
        <begin position="316"/>
        <end position="476"/>
    </location>
</feature>
<dbReference type="Gene3D" id="2.130.10.10">
    <property type="entry name" value="YVTN repeat-like/Quinoprotein amine dehydrogenase"/>
    <property type="match status" value="5"/>
</dbReference>
<name>A0A437A2U5_ARTFL</name>
<dbReference type="SMART" id="SM00320">
    <property type="entry name" value="WD40"/>
    <property type="match status" value="12"/>
</dbReference>
<dbReference type="RefSeq" id="XP_067491012.1">
    <property type="nucleotide sequence ID" value="XM_067632776.1"/>
</dbReference>
<proteinExistence type="inferred from homology"/>
<evidence type="ECO:0000313" key="8">
    <source>
        <dbReference type="EMBL" id="RVD85468.1"/>
    </source>
</evidence>
<dbReference type="SUPFAM" id="SSF53474">
    <property type="entry name" value="alpha/beta-Hydrolases"/>
    <property type="match status" value="1"/>
</dbReference>
<dbReference type="EMBL" id="SAEB01000006">
    <property type="protein sequence ID" value="RVD85468.1"/>
    <property type="molecule type" value="Genomic_DNA"/>
</dbReference>
<dbReference type="Gene3D" id="3.40.50.300">
    <property type="entry name" value="P-loop containing nucleotide triphosphate hydrolases"/>
    <property type="match status" value="1"/>
</dbReference>
<dbReference type="InterPro" id="IPR020472">
    <property type="entry name" value="WD40_PAC1"/>
</dbReference>
<organism evidence="8 9">
    <name type="scientific">Arthrobotrys flagrans</name>
    <name type="common">Nematode-trapping fungus</name>
    <name type="synonym">Trichothecium flagrans</name>
    <dbReference type="NCBI Taxonomy" id="97331"/>
    <lineage>
        <taxon>Eukaryota</taxon>
        <taxon>Fungi</taxon>
        <taxon>Dikarya</taxon>
        <taxon>Ascomycota</taxon>
        <taxon>Pezizomycotina</taxon>
        <taxon>Orbiliomycetes</taxon>
        <taxon>Orbiliales</taxon>
        <taxon>Orbiliaceae</taxon>
        <taxon>Arthrobotrys</taxon>
    </lineage>
</organism>
<dbReference type="PRINTS" id="PR00320">
    <property type="entry name" value="GPROTEINBRPT"/>
</dbReference>
<dbReference type="InterPro" id="IPR015943">
    <property type="entry name" value="WD40/YVTN_repeat-like_dom_sf"/>
</dbReference>
<dbReference type="InterPro" id="IPR001680">
    <property type="entry name" value="WD40_rpt"/>
</dbReference>
<keyword evidence="1 6" id="KW-0853">WD repeat</keyword>
<evidence type="ECO:0000256" key="4">
    <source>
        <dbReference type="ARBA" id="ARBA00039789"/>
    </source>
</evidence>
<comment type="similarity">
    <text evidence="3">Belongs to the WD repeat MDV1/CAF4 family.</text>
</comment>
<evidence type="ECO:0000256" key="2">
    <source>
        <dbReference type="ARBA" id="ARBA00022737"/>
    </source>
</evidence>
<keyword evidence="9" id="KW-1185">Reference proteome</keyword>
<dbReference type="PROSITE" id="PS00678">
    <property type="entry name" value="WD_REPEATS_1"/>
    <property type="match status" value="7"/>
</dbReference>
<dbReference type="InterPro" id="IPR019775">
    <property type="entry name" value="WD40_repeat_CS"/>
</dbReference>
<dbReference type="SUPFAM" id="SSF50978">
    <property type="entry name" value="WD40 repeat-like"/>
    <property type="match status" value="2"/>
</dbReference>
<dbReference type="GO" id="GO:1990234">
    <property type="term" value="C:transferase complex"/>
    <property type="evidence" value="ECO:0007669"/>
    <property type="project" value="UniProtKB-ARBA"/>
</dbReference>
<dbReference type="PROSITE" id="PS50082">
    <property type="entry name" value="WD_REPEATS_2"/>
    <property type="match status" value="10"/>
</dbReference>
<feature type="repeat" description="WD" evidence="6">
    <location>
        <begin position="1078"/>
        <end position="1119"/>
    </location>
</feature>
<dbReference type="VEuPathDB" id="FungiDB:DFL_003789"/>
<comment type="function">
    <text evidence="5">Involved in mitochondrial fission. Acts as an adapter protein required to form mitochondrial fission complexes. Formation of these complexes is required to promote constriction and fission of the mitochondrial compartment at a late step in mitochondrial division.</text>
</comment>
<evidence type="ECO:0000256" key="3">
    <source>
        <dbReference type="ARBA" id="ARBA00038415"/>
    </source>
</evidence>
<dbReference type="STRING" id="97331.A0A437A2U5"/>
<feature type="repeat" description="WD" evidence="6">
    <location>
        <begin position="995"/>
        <end position="1036"/>
    </location>
</feature>
<evidence type="ECO:0000313" key="9">
    <source>
        <dbReference type="Proteomes" id="UP000283090"/>
    </source>
</evidence>
<dbReference type="InterPro" id="IPR036322">
    <property type="entry name" value="WD40_repeat_dom_sf"/>
</dbReference>
<dbReference type="InterPro" id="IPR056884">
    <property type="entry name" value="NPHP3-like_N"/>
</dbReference>
<reference evidence="8 9" key="1">
    <citation type="submission" date="2019-01" db="EMBL/GenBank/DDBJ databases">
        <title>Intercellular communication is required for trap formation in the nematode-trapping fungus Duddingtonia flagrans.</title>
        <authorList>
            <person name="Youssar L."/>
            <person name="Wernet V."/>
            <person name="Hensel N."/>
            <person name="Hildebrandt H.-G."/>
            <person name="Fischer R."/>
        </authorList>
    </citation>
    <scope>NUCLEOTIDE SEQUENCE [LARGE SCALE GENOMIC DNA]</scope>
    <source>
        <strain evidence="8 9">CBS H-5679</strain>
    </source>
</reference>
<protein>
    <recommendedName>
        <fullName evidence="4">Mitochondrial division protein 1</fullName>
    </recommendedName>
</protein>
<dbReference type="InterPro" id="IPR027417">
    <property type="entry name" value="P-loop_NTPase"/>
</dbReference>
<keyword evidence="2" id="KW-0677">Repeat</keyword>
<evidence type="ECO:0000256" key="5">
    <source>
        <dbReference type="ARBA" id="ARBA00043913"/>
    </source>
</evidence>
<sequence>MDIVAISGLNSHAFMSWTNRETGAMWLKDFLGQDVDLKTCRVMVFGYDTRYQSKKHSWIEDYAKGFLAELSKARETQLEKTRPLVWIGHSFGGTILTHAYVLASEDPDYKSIYDYIVNVFFFGVPFRGVMLQDVLSMAQDIDSIEPGGQGRVLVESIIYETSRHTLITVMCRYRLEQMRTTVIIFYEMSATPKVIKTGNFTHPCADGEPVIMVSQDSATLGSRGEQVIPAKGNHSTMVKIPNIEDRTYTIICEFLKKALLDSSSLIKERRLQTTKPLTSNQLKRIPEASGAAFDSRRREHQPFCYPGTRTELLLKILDWIQCQNSETVFWLNGMAGTGKSTIAMTVARELSASGRLGGSFFFSRNDSDLSSANKLFTTLARQLALVVPGFSGGLSEDIDRKEDFSRESLLSQWKELINDPLSNIRCQPHEEPPIYVFVIDALDECIYDDDVKTIITLLMKANRIGSVNIKIFFTSRPLFSLGPHLRNLLLDAGQEFVLHDINKDIVEADIRTYFTVEFDRMAEKFYTSERWPESSQLEDLTKKSEGLFIYAAVVSRFIDDNDRDIAQSRLDNILRSGSGSAKNSHLDVIYIQILNAAYPRSYSEFEKGLNRNKFLEIVGTVAILFESLDTNSLASLICSDPGSVKSLISRLGSVISVASTGQIRILHLSFREFLLDKDRCCDGELDFYVDSRERNYKTVELCLGHLEKLKRNICGLPTVDTEVSQVDKDKILEHIPPHLQYACRYWVRHLSDSYVDPPIADRIEKLLKSHLLHWFEAMSLLGALWEVIVIIDLLLPIIKKQNSDLFEFVNDAKRFILLHQDMLKVTPLQVYWSSLIFSPERSIVRKQNWHELGSTIEIKRPVQTAWNPCLQTLKHEQGVVSLASSPDGNTIASGGYDTTVKLWDVSTGRSTTLEGHSDCVDTLLFSPDSRRLMSGSEDLTTKLWNVGTGSCTTVESGSILVRKLFSPDGKLIASASGKNVLLRDVSTGEPTSTKLEGHSGSIMAISFSFDGKLIASCSDDKTIRLWDINTKTCVSLLDGHLECVLMISFSPDSRLIASSSFDKTIRLWDVGTQEFTVLEGRLNWDETIPFSPDSKLFAYCSHDDKIRLWDISTREYTVLEFEDHSNGLWGISFSPDGKQMASYSGGFIRLWDVRTRECTILLEGHSAPIKSISFSPDSRLLASGSEDETIKLWDISAGKYANSFKKYPHSRRVEVILFSPDGKLIASGSKDKTLKLWDAHTGECKYTLVGHSAGIMTVSFSLDSRLVASGSWDSTIKLWDAITGECINTLTGHSYVVTAILFSPDDRLIASGSADGTIKLWDIDTGECTNTLAGYPGWDTTIVFSLDGKLIASTSRDNPSAGRLWDLSTGGYIDIPEERLNEVSCLASNNAIEQLVSLSSIVSPHRVADRAPMRSLFLNMSDPFAELPHKLLLPPDYEPVSSRFKQDILSIGFESGQIFLCKFNSDSPSAREASPS</sequence>
<feature type="repeat" description="WD" evidence="6">
    <location>
        <begin position="1037"/>
        <end position="1078"/>
    </location>
</feature>
<dbReference type="Pfam" id="PF24883">
    <property type="entry name" value="NPHP3_N"/>
    <property type="match status" value="1"/>
</dbReference>
<feature type="repeat" description="WD" evidence="6">
    <location>
        <begin position="872"/>
        <end position="913"/>
    </location>
</feature>
<dbReference type="CDD" id="cd00200">
    <property type="entry name" value="WD40"/>
    <property type="match status" value="2"/>
</dbReference>
<feature type="repeat" description="WD" evidence="6">
    <location>
        <begin position="1248"/>
        <end position="1289"/>
    </location>
</feature>
<dbReference type="Gene3D" id="3.40.50.1820">
    <property type="entry name" value="alpha/beta hydrolase"/>
    <property type="match status" value="1"/>
</dbReference>
<feature type="repeat" description="WD" evidence="6">
    <location>
        <begin position="1121"/>
        <end position="1161"/>
    </location>
</feature>
<evidence type="ECO:0000259" key="7">
    <source>
        <dbReference type="Pfam" id="PF24883"/>
    </source>
</evidence>
<dbReference type="Proteomes" id="UP000283090">
    <property type="component" value="Unassembled WGS sequence"/>
</dbReference>
<accession>A0A437A2U5</accession>
<feature type="repeat" description="WD" evidence="6">
    <location>
        <begin position="1206"/>
        <end position="1247"/>
    </location>
</feature>
<dbReference type="InterPro" id="IPR029058">
    <property type="entry name" value="AB_hydrolase_fold"/>
</dbReference>
<dbReference type="PROSITE" id="PS50294">
    <property type="entry name" value="WD_REPEATS_REGION"/>
    <property type="match status" value="8"/>
</dbReference>
<gene>
    <name evidence="8" type="ORF">DFL_003789</name>
</gene>
<feature type="repeat" description="WD" evidence="6">
    <location>
        <begin position="913"/>
        <end position="954"/>
    </location>
</feature>
<feature type="repeat" description="WD" evidence="6">
    <location>
        <begin position="1162"/>
        <end position="1203"/>
    </location>
</feature>
<dbReference type="PANTHER" id="PTHR22847">
    <property type="entry name" value="WD40 REPEAT PROTEIN"/>
    <property type="match status" value="1"/>
</dbReference>
<dbReference type="GO" id="GO:0005634">
    <property type="term" value="C:nucleus"/>
    <property type="evidence" value="ECO:0007669"/>
    <property type="project" value="TreeGrafter"/>
</dbReference>
<evidence type="ECO:0000256" key="1">
    <source>
        <dbReference type="ARBA" id="ARBA00022574"/>
    </source>
</evidence>
<evidence type="ECO:0000256" key="6">
    <source>
        <dbReference type="PROSITE-ProRule" id="PRU00221"/>
    </source>
</evidence>